<reference evidence="3 5" key="1">
    <citation type="submission" date="2016-10" db="EMBL/GenBank/DDBJ databases">
        <authorList>
            <person name="de Groot N.N."/>
        </authorList>
    </citation>
    <scope>NUCLEOTIDE SEQUENCE [LARGE SCALE GENOMIC DNA]</scope>
    <source>
        <strain evidence="3 5">DSM 10495</strain>
    </source>
</reference>
<feature type="region of interest" description="Disordered" evidence="1">
    <location>
        <begin position="42"/>
        <end position="63"/>
    </location>
</feature>
<feature type="region of interest" description="Disordered" evidence="1">
    <location>
        <begin position="111"/>
        <end position="135"/>
    </location>
</feature>
<sequence length="135" mass="14839">MYQYRGNKPPATPAHDGMDPRARLAQAVQTIHRLKRAPAIRRWENVMRTPSPPPTVPNSRGKHRLNPAFTEWMMGQPAGWITAVDISANDQIKACGNGVVTQQALEALHRMAARQEQEGGADVSPRQAAVGEGLR</sequence>
<dbReference type="EMBL" id="FNSN01000004">
    <property type="protein sequence ID" value="SEC90353.1"/>
    <property type="molecule type" value="Genomic_DNA"/>
</dbReference>
<organism evidence="3 5">
    <name type="scientific">Arthrobacter woluwensis</name>
    <dbReference type="NCBI Taxonomy" id="156980"/>
    <lineage>
        <taxon>Bacteria</taxon>
        <taxon>Bacillati</taxon>
        <taxon>Actinomycetota</taxon>
        <taxon>Actinomycetes</taxon>
        <taxon>Micrococcales</taxon>
        <taxon>Micrococcaceae</taxon>
        <taxon>Arthrobacter</taxon>
    </lineage>
</organism>
<accession>A0A1H4WAS4</accession>
<evidence type="ECO:0000313" key="2">
    <source>
        <dbReference type="EMBL" id="SEC53903.1"/>
    </source>
</evidence>
<dbReference type="STRING" id="156980.SAMN04489745_3125"/>
<evidence type="ECO:0000256" key="1">
    <source>
        <dbReference type="SAM" id="MobiDB-lite"/>
    </source>
</evidence>
<protein>
    <recommendedName>
        <fullName evidence="6">DNA (cytosine-5-)-methyltransferase</fullName>
    </recommendedName>
</protein>
<evidence type="ECO:0000313" key="5">
    <source>
        <dbReference type="Proteomes" id="UP000182652"/>
    </source>
</evidence>
<dbReference type="EMBL" id="FNSN01000006">
    <property type="protein sequence ID" value="SEC95313.1"/>
    <property type="molecule type" value="Genomic_DNA"/>
</dbReference>
<dbReference type="Proteomes" id="UP000182652">
    <property type="component" value="Unassembled WGS sequence"/>
</dbReference>
<dbReference type="EMBL" id="FNSN01000003">
    <property type="protein sequence ID" value="SEC53903.1"/>
    <property type="molecule type" value="Genomic_DNA"/>
</dbReference>
<gene>
    <name evidence="2" type="ORF">SAMN04489745_3125</name>
    <name evidence="3" type="ORF">SAMN04489745_3470</name>
    <name evidence="4" type="ORF">SAMN04489745_3534</name>
</gene>
<keyword evidence="5" id="KW-1185">Reference proteome</keyword>
<evidence type="ECO:0008006" key="6">
    <source>
        <dbReference type="Google" id="ProtNLM"/>
    </source>
</evidence>
<evidence type="ECO:0000313" key="4">
    <source>
        <dbReference type="EMBL" id="SEC95313.1"/>
    </source>
</evidence>
<proteinExistence type="predicted"/>
<evidence type="ECO:0000313" key="3">
    <source>
        <dbReference type="EMBL" id="SEC90353.1"/>
    </source>
</evidence>
<dbReference type="RefSeq" id="WP_139244714.1">
    <property type="nucleotide sequence ID" value="NZ_FNSN01000003.1"/>
</dbReference>
<dbReference type="AlphaFoldDB" id="A0A1H4WAS4"/>
<name>A0A1H4WAS4_9MICC</name>